<keyword evidence="1" id="KW-0472">Membrane</keyword>
<keyword evidence="1" id="KW-0812">Transmembrane</keyword>
<dbReference type="EMBL" id="BLXT01005793">
    <property type="protein sequence ID" value="GFO26106.1"/>
    <property type="molecule type" value="Genomic_DNA"/>
</dbReference>
<gene>
    <name evidence="2" type="ORF">PoB_005261100</name>
</gene>
<evidence type="ECO:0000313" key="3">
    <source>
        <dbReference type="Proteomes" id="UP000735302"/>
    </source>
</evidence>
<protein>
    <submittedName>
        <fullName evidence="2">Uncharacterized protein</fullName>
    </submittedName>
</protein>
<sequence>MHLPPADADTTKQIQKYLVPSQLIIMFYAVCSGHFWAGLSAYLVIEHSLMRSVKSLGGLTHDRGMGDSQRTQWLLSGSASAVMNSVTQSVTGSESATSCQQAVSIRK</sequence>
<keyword evidence="1" id="KW-1133">Transmembrane helix</keyword>
<dbReference type="AlphaFoldDB" id="A0AAV4C007"/>
<evidence type="ECO:0000313" key="2">
    <source>
        <dbReference type="EMBL" id="GFO26106.1"/>
    </source>
</evidence>
<dbReference type="Proteomes" id="UP000735302">
    <property type="component" value="Unassembled WGS sequence"/>
</dbReference>
<evidence type="ECO:0000256" key="1">
    <source>
        <dbReference type="SAM" id="Phobius"/>
    </source>
</evidence>
<reference evidence="2 3" key="1">
    <citation type="journal article" date="2021" name="Elife">
        <title>Chloroplast acquisition without the gene transfer in kleptoplastic sea slugs, Plakobranchus ocellatus.</title>
        <authorList>
            <person name="Maeda T."/>
            <person name="Takahashi S."/>
            <person name="Yoshida T."/>
            <person name="Shimamura S."/>
            <person name="Takaki Y."/>
            <person name="Nagai Y."/>
            <person name="Toyoda A."/>
            <person name="Suzuki Y."/>
            <person name="Arimoto A."/>
            <person name="Ishii H."/>
            <person name="Satoh N."/>
            <person name="Nishiyama T."/>
            <person name="Hasebe M."/>
            <person name="Maruyama T."/>
            <person name="Minagawa J."/>
            <person name="Obokata J."/>
            <person name="Shigenobu S."/>
        </authorList>
    </citation>
    <scope>NUCLEOTIDE SEQUENCE [LARGE SCALE GENOMIC DNA]</scope>
</reference>
<accession>A0AAV4C007</accession>
<name>A0AAV4C007_9GAST</name>
<keyword evidence="3" id="KW-1185">Reference proteome</keyword>
<proteinExistence type="predicted"/>
<organism evidence="2 3">
    <name type="scientific">Plakobranchus ocellatus</name>
    <dbReference type="NCBI Taxonomy" id="259542"/>
    <lineage>
        <taxon>Eukaryota</taxon>
        <taxon>Metazoa</taxon>
        <taxon>Spiralia</taxon>
        <taxon>Lophotrochozoa</taxon>
        <taxon>Mollusca</taxon>
        <taxon>Gastropoda</taxon>
        <taxon>Heterobranchia</taxon>
        <taxon>Euthyneura</taxon>
        <taxon>Panpulmonata</taxon>
        <taxon>Sacoglossa</taxon>
        <taxon>Placobranchoidea</taxon>
        <taxon>Plakobranchidae</taxon>
        <taxon>Plakobranchus</taxon>
    </lineage>
</organism>
<comment type="caution">
    <text evidence="2">The sequence shown here is derived from an EMBL/GenBank/DDBJ whole genome shotgun (WGS) entry which is preliminary data.</text>
</comment>
<feature type="transmembrane region" description="Helical" evidence="1">
    <location>
        <begin position="25"/>
        <end position="45"/>
    </location>
</feature>